<reference evidence="2" key="1">
    <citation type="journal article" date="2015" name="Nature">
        <title>Complex archaea that bridge the gap between prokaryotes and eukaryotes.</title>
        <authorList>
            <person name="Spang A."/>
            <person name="Saw J.H."/>
            <person name="Jorgensen S.L."/>
            <person name="Zaremba-Niedzwiedzka K."/>
            <person name="Martijn J."/>
            <person name="Lind A.E."/>
            <person name="van Eijk R."/>
            <person name="Schleper C."/>
            <person name="Guy L."/>
            <person name="Ettema T.J."/>
        </authorList>
    </citation>
    <scope>NUCLEOTIDE SEQUENCE</scope>
</reference>
<sequence length="151" mass="17037">MPWPTKNPRQRGGWTHTNNRPLDIIHNHNGPPIVRYGGFCQTAPTYHLFRCHGHSDPPRRVIQVVVFDRLAFVAKSKAGHGGCSMRECPGEAEFMNREEKKAYCERCAKQRQGVVACTWTSIYPCHNQSGLNQPPFNKPCSLCTAYEGGIQ</sequence>
<accession>A0A0F9WDB0</accession>
<gene>
    <name evidence="2" type="ORF">LCGC14_0294590</name>
</gene>
<name>A0A0F9WDB0_9ZZZZ</name>
<organism evidence="2">
    <name type="scientific">marine sediment metagenome</name>
    <dbReference type="NCBI Taxonomy" id="412755"/>
    <lineage>
        <taxon>unclassified sequences</taxon>
        <taxon>metagenomes</taxon>
        <taxon>ecological metagenomes</taxon>
    </lineage>
</organism>
<dbReference type="AlphaFoldDB" id="A0A0F9WDB0"/>
<evidence type="ECO:0000256" key="1">
    <source>
        <dbReference type="SAM" id="MobiDB-lite"/>
    </source>
</evidence>
<feature type="region of interest" description="Disordered" evidence="1">
    <location>
        <begin position="1"/>
        <end position="20"/>
    </location>
</feature>
<proteinExistence type="predicted"/>
<protein>
    <submittedName>
        <fullName evidence="2">Uncharacterized protein</fullName>
    </submittedName>
</protein>
<evidence type="ECO:0000313" key="2">
    <source>
        <dbReference type="EMBL" id="KKN83806.1"/>
    </source>
</evidence>
<dbReference type="EMBL" id="LAZR01000179">
    <property type="protein sequence ID" value="KKN83806.1"/>
    <property type="molecule type" value="Genomic_DNA"/>
</dbReference>
<comment type="caution">
    <text evidence="2">The sequence shown here is derived from an EMBL/GenBank/DDBJ whole genome shotgun (WGS) entry which is preliminary data.</text>
</comment>